<accession>A0A9R1TBN1</accession>
<dbReference type="OrthoDB" id="429932at2759"/>
<dbReference type="InterPro" id="IPR038973">
    <property type="entry name" value="MutL/Mlh/Pms-like"/>
</dbReference>
<protein>
    <submittedName>
        <fullName evidence="4">Uncharacterized protein isoform X1</fullName>
    </submittedName>
</protein>
<dbReference type="AlphaFoldDB" id="A0A9R1TBN1"/>
<dbReference type="PANTHER" id="PTHR10073:SF47">
    <property type="entry name" value="DNA MISMATCH REPAIR PROTEIN MLH3"/>
    <property type="match status" value="1"/>
</dbReference>
<dbReference type="SUPFAM" id="SSF55874">
    <property type="entry name" value="ATPase domain of HSP90 chaperone/DNA topoisomerase II/histidine kinase"/>
    <property type="match status" value="1"/>
</dbReference>
<organism evidence="3 4">
    <name type="scientific">Fopius arisanus</name>
    <dbReference type="NCBI Taxonomy" id="64838"/>
    <lineage>
        <taxon>Eukaryota</taxon>
        <taxon>Metazoa</taxon>
        <taxon>Ecdysozoa</taxon>
        <taxon>Arthropoda</taxon>
        <taxon>Hexapoda</taxon>
        <taxon>Insecta</taxon>
        <taxon>Pterygota</taxon>
        <taxon>Neoptera</taxon>
        <taxon>Endopterygota</taxon>
        <taxon>Hymenoptera</taxon>
        <taxon>Apocrita</taxon>
        <taxon>Ichneumonoidea</taxon>
        <taxon>Braconidae</taxon>
        <taxon>Opiinae</taxon>
        <taxon>Fopius</taxon>
    </lineage>
</organism>
<dbReference type="KEGG" id="fas:105268365"/>
<dbReference type="GO" id="GO:0140664">
    <property type="term" value="F:ATP-dependent DNA damage sensor activity"/>
    <property type="evidence" value="ECO:0007669"/>
    <property type="project" value="InterPro"/>
</dbReference>
<sequence length="778" mass="90175">MFPFHPESSRTRINIDFFPNYDDQKIDLQSKTVTNSLMKNASRICIRFHKKTLRLFVCDDGEGLSFDDLQHLGIQEENSEFTSSQSLQLFEKKLIKLRELSISVGVMSRHKDNDTFVKIIRTNEILECRRISQWPKPGTIIILRFSRDDIHDMNISISELKTIVGSFALNNPEVFFTLQTDGTAEKVQIKKQNEPMNTLQIICNHLLDPERIQYFQNEKIKDRVISGYFGYDCSREIIQKIFLNNEEVNCPEIVEIVTTNYINTVNSYGSRNNLAFNLKREKILLLLYINSPDCLLQNLIKDEGFLDTVELRVIRAVSLQLKTISIKMLQHIFPLTIRGQVSKNPKALKKRKIEAKTSVSKKKFLPDLRNISLPLLSFTCKQSRLSKTRRQSSRERLNENGVEWINNRGEGKSDGISLLVTNSGEAKRNLSCQLNQGEAFATVGNDTKSWEISYALDDLGEWSDWNYEDSPNREFNQQKYYDFLPQKLRHLIPATQSLTRGHLVQQSKTMGFKWNRAEQKIEQIQLARRQDSRVRPCKNSQSKRMEITLQKAILKNMKVLRQVNKEFIAGVAEYENKKYLLLIDQHAMDERIRYEALLKEYRCNQNTLLRSHLHRQLEIIDLPERIMSSILLNSQVLIRFGVTFKRQSENSVTVSTIPNCFLSKKRNNLVNMVSSVKELIFEIGEKLISRSGVTCLPIAIHNAIASEACHGAIRFGDALNRNQCDAVVSHWIETDLPNRCAHGRPAVIPLLEISAYRQRYHQVFREKLSFESLKKQRK</sequence>
<dbReference type="PANTHER" id="PTHR10073">
    <property type="entry name" value="DNA MISMATCH REPAIR PROTEIN MLH, PMS, MUTL"/>
    <property type="match status" value="1"/>
</dbReference>
<dbReference type="RefSeq" id="XP_011306187.1">
    <property type="nucleotide sequence ID" value="XM_011307885.1"/>
</dbReference>
<dbReference type="InterPro" id="IPR042120">
    <property type="entry name" value="MutL_C_dimsub"/>
</dbReference>
<dbReference type="Gene3D" id="3.30.565.10">
    <property type="entry name" value="Histidine kinase-like ATPase, C-terminal domain"/>
    <property type="match status" value="1"/>
</dbReference>
<evidence type="ECO:0000259" key="2">
    <source>
        <dbReference type="SMART" id="SM00853"/>
    </source>
</evidence>
<keyword evidence="3" id="KW-1185">Reference proteome</keyword>
<dbReference type="GO" id="GO:0016887">
    <property type="term" value="F:ATP hydrolysis activity"/>
    <property type="evidence" value="ECO:0007669"/>
    <property type="project" value="InterPro"/>
</dbReference>
<dbReference type="Proteomes" id="UP000694866">
    <property type="component" value="Unplaced"/>
</dbReference>
<dbReference type="InterPro" id="IPR014790">
    <property type="entry name" value="MutL_C"/>
</dbReference>
<feature type="domain" description="MutL C-terminal dimerisation" evidence="2">
    <location>
        <begin position="559"/>
        <end position="719"/>
    </location>
</feature>
<dbReference type="GO" id="GO:0032300">
    <property type="term" value="C:mismatch repair complex"/>
    <property type="evidence" value="ECO:0007669"/>
    <property type="project" value="InterPro"/>
</dbReference>
<dbReference type="SUPFAM" id="SSF118116">
    <property type="entry name" value="DNA mismatch repair protein MutL"/>
    <property type="match status" value="1"/>
</dbReference>
<dbReference type="InterPro" id="IPR036890">
    <property type="entry name" value="HATPase_C_sf"/>
</dbReference>
<dbReference type="Gene3D" id="3.30.1370.100">
    <property type="entry name" value="MutL, C-terminal domain, regulatory subdomain"/>
    <property type="match status" value="1"/>
</dbReference>
<evidence type="ECO:0000256" key="1">
    <source>
        <dbReference type="ARBA" id="ARBA00006082"/>
    </source>
</evidence>
<comment type="similarity">
    <text evidence="1">Belongs to the DNA mismatch repair MutL/HexB family.</text>
</comment>
<evidence type="ECO:0000313" key="3">
    <source>
        <dbReference type="Proteomes" id="UP000694866"/>
    </source>
</evidence>
<dbReference type="InterPro" id="IPR037198">
    <property type="entry name" value="MutL_C_sf"/>
</dbReference>
<dbReference type="GO" id="GO:0005524">
    <property type="term" value="F:ATP binding"/>
    <property type="evidence" value="ECO:0007669"/>
    <property type="project" value="InterPro"/>
</dbReference>
<dbReference type="GO" id="GO:0006298">
    <property type="term" value="P:mismatch repair"/>
    <property type="evidence" value="ECO:0007669"/>
    <property type="project" value="InterPro"/>
</dbReference>
<evidence type="ECO:0000313" key="4">
    <source>
        <dbReference type="RefSeq" id="XP_011306187.1"/>
    </source>
</evidence>
<name>A0A9R1TBN1_9HYME</name>
<dbReference type="Pfam" id="PF08676">
    <property type="entry name" value="MutL_C"/>
    <property type="match status" value="1"/>
</dbReference>
<dbReference type="SMART" id="SM00853">
    <property type="entry name" value="MutL_C"/>
    <property type="match status" value="1"/>
</dbReference>
<gene>
    <name evidence="4" type="primary">LOC105268365</name>
</gene>
<dbReference type="GeneID" id="105268365"/>
<proteinExistence type="inferred from homology"/>
<reference evidence="4" key="1">
    <citation type="submission" date="2025-08" db="UniProtKB">
        <authorList>
            <consortium name="RefSeq"/>
        </authorList>
    </citation>
    <scope>IDENTIFICATION</scope>
    <source>
        <strain evidence="4">USDA-PBARC FA_bdor</strain>
        <tissue evidence="4">Whole organism</tissue>
    </source>
</reference>
<dbReference type="Gene3D" id="3.30.1540.20">
    <property type="entry name" value="MutL, C-terminal domain, dimerisation subdomain"/>
    <property type="match status" value="1"/>
</dbReference>
<dbReference type="InterPro" id="IPR042121">
    <property type="entry name" value="MutL_C_regsub"/>
</dbReference>